<dbReference type="EnsemblPlants" id="AET1Gv20621400.14">
    <property type="protein sequence ID" value="AET1Gv20621400.14"/>
    <property type="gene ID" value="AET1Gv20621400"/>
</dbReference>
<dbReference type="Proteomes" id="UP000015105">
    <property type="component" value="Chromosome 1D"/>
</dbReference>
<proteinExistence type="predicted"/>
<sequence length="49" mass="5709">AKPLRPLLIQTKIHKHANLTITHINQEQDPWQKHVKQIQYQAKEGNSQG</sequence>
<evidence type="ECO:0000313" key="2">
    <source>
        <dbReference type="Proteomes" id="UP000015105"/>
    </source>
</evidence>
<accession>A0A452Z3J9</accession>
<keyword evidence="2" id="KW-1185">Reference proteome</keyword>
<reference evidence="1" key="3">
    <citation type="journal article" date="2017" name="Nature">
        <title>Genome sequence of the progenitor of the wheat D genome Aegilops tauschii.</title>
        <authorList>
            <person name="Luo M.C."/>
            <person name="Gu Y.Q."/>
            <person name="Puiu D."/>
            <person name="Wang H."/>
            <person name="Twardziok S.O."/>
            <person name="Deal K.R."/>
            <person name="Huo N."/>
            <person name="Zhu T."/>
            <person name="Wang L."/>
            <person name="Wang Y."/>
            <person name="McGuire P.E."/>
            <person name="Liu S."/>
            <person name="Long H."/>
            <person name="Ramasamy R.K."/>
            <person name="Rodriguez J.C."/>
            <person name="Van S.L."/>
            <person name="Yuan L."/>
            <person name="Wang Z."/>
            <person name="Xia Z."/>
            <person name="Xiao L."/>
            <person name="Anderson O.D."/>
            <person name="Ouyang S."/>
            <person name="Liang Y."/>
            <person name="Zimin A.V."/>
            <person name="Pertea G."/>
            <person name="Qi P."/>
            <person name="Bennetzen J.L."/>
            <person name="Dai X."/>
            <person name="Dawson M.W."/>
            <person name="Muller H.G."/>
            <person name="Kugler K."/>
            <person name="Rivarola-Duarte L."/>
            <person name="Spannagl M."/>
            <person name="Mayer K.F.X."/>
            <person name="Lu F.H."/>
            <person name="Bevan M.W."/>
            <person name="Leroy P."/>
            <person name="Li P."/>
            <person name="You F.M."/>
            <person name="Sun Q."/>
            <person name="Liu Z."/>
            <person name="Lyons E."/>
            <person name="Wicker T."/>
            <person name="Salzberg S.L."/>
            <person name="Devos K.M."/>
            <person name="Dvorak J."/>
        </authorList>
    </citation>
    <scope>NUCLEOTIDE SEQUENCE [LARGE SCALE GENOMIC DNA]</scope>
    <source>
        <strain evidence="1">cv. AL8/78</strain>
    </source>
</reference>
<dbReference type="AlphaFoldDB" id="A0A452Z3J9"/>
<dbReference type="Gramene" id="AET1Gv20621400.14">
    <property type="protein sequence ID" value="AET1Gv20621400.14"/>
    <property type="gene ID" value="AET1Gv20621400"/>
</dbReference>
<evidence type="ECO:0000313" key="1">
    <source>
        <dbReference type="EnsemblPlants" id="AET1Gv20621400.14"/>
    </source>
</evidence>
<reference evidence="2" key="2">
    <citation type="journal article" date="2017" name="Nat. Plants">
        <title>The Aegilops tauschii genome reveals multiple impacts of transposons.</title>
        <authorList>
            <person name="Zhao G."/>
            <person name="Zou C."/>
            <person name="Li K."/>
            <person name="Wang K."/>
            <person name="Li T."/>
            <person name="Gao L."/>
            <person name="Zhang X."/>
            <person name="Wang H."/>
            <person name="Yang Z."/>
            <person name="Liu X."/>
            <person name="Jiang W."/>
            <person name="Mao L."/>
            <person name="Kong X."/>
            <person name="Jiao Y."/>
            <person name="Jia J."/>
        </authorList>
    </citation>
    <scope>NUCLEOTIDE SEQUENCE [LARGE SCALE GENOMIC DNA]</scope>
    <source>
        <strain evidence="2">cv. AL8/78</strain>
    </source>
</reference>
<name>A0A452Z3J9_AEGTS</name>
<protein>
    <submittedName>
        <fullName evidence="1">Uncharacterized protein</fullName>
    </submittedName>
</protein>
<organism evidence="1 2">
    <name type="scientific">Aegilops tauschii subsp. strangulata</name>
    <name type="common">Goatgrass</name>
    <dbReference type="NCBI Taxonomy" id="200361"/>
    <lineage>
        <taxon>Eukaryota</taxon>
        <taxon>Viridiplantae</taxon>
        <taxon>Streptophyta</taxon>
        <taxon>Embryophyta</taxon>
        <taxon>Tracheophyta</taxon>
        <taxon>Spermatophyta</taxon>
        <taxon>Magnoliopsida</taxon>
        <taxon>Liliopsida</taxon>
        <taxon>Poales</taxon>
        <taxon>Poaceae</taxon>
        <taxon>BOP clade</taxon>
        <taxon>Pooideae</taxon>
        <taxon>Triticodae</taxon>
        <taxon>Triticeae</taxon>
        <taxon>Triticinae</taxon>
        <taxon>Aegilops</taxon>
    </lineage>
</organism>
<reference evidence="1" key="5">
    <citation type="journal article" date="2021" name="G3 (Bethesda)">
        <title>Aegilops tauschii genome assembly Aet v5.0 features greater sequence contiguity and improved annotation.</title>
        <authorList>
            <person name="Wang L."/>
            <person name="Zhu T."/>
            <person name="Rodriguez J.C."/>
            <person name="Deal K.R."/>
            <person name="Dubcovsky J."/>
            <person name="McGuire P.E."/>
            <person name="Lux T."/>
            <person name="Spannagl M."/>
            <person name="Mayer K.F.X."/>
            <person name="Baldrich P."/>
            <person name="Meyers B.C."/>
            <person name="Huo N."/>
            <person name="Gu Y.Q."/>
            <person name="Zhou H."/>
            <person name="Devos K.M."/>
            <person name="Bennetzen J.L."/>
            <person name="Unver T."/>
            <person name="Budak H."/>
            <person name="Gulick P.J."/>
            <person name="Galiba G."/>
            <person name="Kalapos B."/>
            <person name="Nelson D.R."/>
            <person name="Li P."/>
            <person name="You F.M."/>
            <person name="Luo M.C."/>
            <person name="Dvorak J."/>
        </authorList>
    </citation>
    <scope>NUCLEOTIDE SEQUENCE [LARGE SCALE GENOMIC DNA]</scope>
    <source>
        <strain evidence="1">cv. AL8/78</strain>
    </source>
</reference>
<reference evidence="1" key="4">
    <citation type="submission" date="2019-03" db="UniProtKB">
        <authorList>
            <consortium name="EnsemblPlants"/>
        </authorList>
    </citation>
    <scope>IDENTIFICATION</scope>
</reference>
<reference evidence="2" key="1">
    <citation type="journal article" date="2014" name="Science">
        <title>Ancient hybridizations among the ancestral genomes of bread wheat.</title>
        <authorList>
            <consortium name="International Wheat Genome Sequencing Consortium,"/>
            <person name="Marcussen T."/>
            <person name="Sandve S.R."/>
            <person name="Heier L."/>
            <person name="Spannagl M."/>
            <person name="Pfeifer M."/>
            <person name="Jakobsen K.S."/>
            <person name="Wulff B.B."/>
            <person name="Steuernagel B."/>
            <person name="Mayer K.F."/>
            <person name="Olsen O.A."/>
        </authorList>
    </citation>
    <scope>NUCLEOTIDE SEQUENCE [LARGE SCALE GENOMIC DNA]</scope>
    <source>
        <strain evidence="2">cv. AL8/78</strain>
    </source>
</reference>